<feature type="compositionally biased region" description="Low complexity" evidence="5">
    <location>
        <begin position="18"/>
        <end position="36"/>
    </location>
</feature>
<evidence type="ECO:0000256" key="5">
    <source>
        <dbReference type="SAM" id="MobiDB-lite"/>
    </source>
</evidence>
<feature type="region of interest" description="Disordered" evidence="5">
    <location>
        <begin position="1"/>
        <end position="163"/>
    </location>
</feature>
<evidence type="ECO:0000313" key="8">
    <source>
        <dbReference type="Proteomes" id="UP000283509"/>
    </source>
</evidence>
<dbReference type="GO" id="GO:0090263">
    <property type="term" value="P:positive regulation of canonical Wnt signaling pathway"/>
    <property type="evidence" value="ECO:0007669"/>
    <property type="project" value="TreeGrafter"/>
</dbReference>
<feature type="compositionally biased region" description="Acidic residues" evidence="5">
    <location>
        <begin position="1281"/>
        <end position="1309"/>
    </location>
</feature>
<feature type="compositionally biased region" description="Pro residues" evidence="5">
    <location>
        <begin position="1897"/>
        <end position="1907"/>
    </location>
</feature>
<feature type="compositionally biased region" description="Basic and acidic residues" evidence="5">
    <location>
        <begin position="376"/>
        <end position="385"/>
    </location>
</feature>
<keyword evidence="1" id="KW-0479">Metal-binding</keyword>
<feature type="compositionally biased region" description="Low complexity" evidence="5">
    <location>
        <begin position="1750"/>
        <end position="1765"/>
    </location>
</feature>
<gene>
    <name evidence="7" type="ORF">C7M84_017720</name>
</gene>
<feature type="compositionally biased region" description="Basic and acidic residues" evidence="5">
    <location>
        <begin position="1848"/>
        <end position="1858"/>
    </location>
</feature>
<comment type="caution">
    <text evidence="7">The sequence shown here is derived from an EMBL/GenBank/DDBJ whole genome shotgun (WGS) entry which is preliminary data.</text>
</comment>
<feature type="compositionally biased region" description="Pro residues" evidence="5">
    <location>
        <begin position="2052"/>
        <end position="2078"/>
    </location>
</feature>
<feature type="compositionally biased region" description="Low complexity" evidence="5">
    <location>
        <begin position="1976"/>
        <end position="1986"/>
    </location>
</feature>
<dbReference type="GO" id="GO:0034450">
    <property type="term" value="F:ubiquitin-ubiquitin ligase activity"/>
    <property type="evidence" value="ECO:0007669"/>
    <property type="project" value="TreeGrafter"/>
</dbReference>
<dbReference type="PROSITE" id="PS51157">
    <property type="entry name" value="ZF_UBR"/>
    <property type="match status" value="1"/>
</dbReference>
<evidence type="ECO:0000256" key="3">
    <source>
        <dbReference type="ARBA" id="ARBA00022833"/>
    </source>
</evidence>
<dbReference type="GO" id="GO:0000209">
    <property type="term" value="P:protein polyubiquitination"/>
    <property type="evidence" value="ECO:0007669"/>
    <property type="project" value="TreeGrafter"/>
</dbReference>
<feature type="compositionally biased region" description="Basic and acidic residues" evidence="5">
    <location>
        <begin position="1710"/>
        <end position="1727"/>
    </location>
</feature>
<dbReference type="Proteomes" id="UP000283509">
    <property type="component" value="Unassembled WGS sequence"/>
</dbReference>
<dbReference type="STRING" id="6689.A0A3R7M110"/>
<dbReference type="SMART" id="SM00396">
    <property type="entry name" value="ZnF_UBR1"/>
    <property type="match status" value="1"/>
</dbReference>
<feature type="region of interest" description="Disordered" evidence="5">
    <location>
        <begin position="376"/>
        <end position="420"/>
    </location>
</feature>
<sequence>MSPDHATHNVLHATPLSTHPQHVTTPPHTGYTTTHTWYDSARHSSTTDQPHHTPHTPRTQSHERRWYTPHTVPTAPTTLYNTPATPITHHTPTHTHTHSTQPHTQADTGNTATDSDSPHETPEHTHTITTHPHSHGDPRHPPPDTLGTPHSRYTAPETATGLHRHTTVHTPQHERTHPTHIRTTTHTLSLQNDRILSLHTCQLYTCAWCESGSLFWWGVLPFNQRKKLWEKFRSKSRKQRSEITEGVQVGMRSSPMYHPGALAFSTSGGVPKIGQLLNAAWNLSDTCRFKILPPGGVNSGCNNSSASSSTSGSGSSGTSSGSSTSFQGAAGSTSTSQNAATSNSGSSSSGSSGSGEKKTVASEVLGPVAKILKCGDSKESSDKLDMPPPPSPASSTCSDTGSITSPASYKRGKRPTPRDDIERFDEEEWPLRDVIFVEDTRPVPIGEVLAVDGNQVVVVPQTKEGKGNLRVIHRDQLQVIRAGGNPRVPDCYQKTPKRIPVSEQGQILTVAVDGRGIHAIVRNGSRLTYVIYNLSSGKSEQECVFPTESTAFMGSEPSAISLTINGESENVGVLRDGNSTIYPLSKDCVDSIKDPHWPDLPPVSCLGVATHFLHGAGAHQKNHVALLVLALKTQTLMPKILRCDPEGVRQVLALIESDNGAGMTSLTTEGIVEEKCDGNRNILHACISTCCPVTSKETEGESVLEKDPILGSFAWPPSSSDTLSDTASAAGPEDDLMTPSSSKTTPGPSMPNLGTSDPAERKSYSLTILRTICDSPALTPHLRNLLIARDSNGFTPFMLAVSGRAYQAALILFDVIHRVAHDSALDAESERRAVMQMIFPRGSNPDDSPLHVLCYNDTCSFTWTGAEHINQDIFECRTCGLVGSLCCCTECARVCHKGHDCKLKKTSPTAYCDCWEKCKCKALKSGHQTARFDLLSRLITETDLVNISNGRGENLLLFLVQTVGRQVTEQKQWSRCRSSSSSSTRKNTLSDVVNMEVPDHDLEPPKFSRRALERLLNDWAAVRAMIMTGHKEESPPSSASTDDINFMQFQGHTTHLDKFTYCLLVKLATQVEPRNLKLKHLINSDDDERKMIADTMVTALINTLIRELHNDTVPGRKQEAEKVARRFIASVVRIFVILAIEMMPNAGKKKPGSSYTQSLAKCIKVFESIIPVAVTELCDAADALMLPVRLNYVKPTAPFPLTSTHVDGNHGCKEMFEVEPLQWQQHRMGGEPLSSAGGNSPAPGTRPRRARPDHILPPQVDDHDNEGGSERDDANERSEQEGDGGAEVEGGESDMELDLLAESDSDSDDNQSAVDNTSTQRSVQTGATAGSDGEDDSVTPSSHEPVSLATTNNTLARAFTIVIRQMSSLLSLACDVVRDGGLTSRGPAGSGGGVPGSSSSATATTQMCLTPTIIAALLKQVDARLRPTWDWLMSLMDSTESQLRYQSARRGARTTNTTADPQNARRDTLSYVVSLLRAHKNEHCDTLPDIDVGSLKHIAYVFDALISYLRCCETDSSAHIDSGGAECTGFSWERDENENEDDMDDLPSVTPSAGDSESADEDSNLSNSRGRKHTFFQRSQSTLCLGSVGADVFSSPLQEALPLADKPHLLQPNARREELFGIPRTHTHNTSQGTRIPLDTPLSRLGVLENLHMVGPYPPTPQQSYAHMLGSARTPDHQPTDLSVYATGQIRDLKPPHPNTAQPTPPEQTPPERRRQEARAHRQHTPEQHLPPLNHTRTQRRPPNQPNSAPPTTSATTHPPSLSQPHPHDRPQPRPHPALTPIDHPPTPTRHPPHQASTPPPTRAPPNNPDPTPTTTQPTTPQSATHTNTQHPPSTYTLTTTHYHNHPTTRDPHPINEHTKHRPHQDPPTHAPPKHPPTTLPTQPHHPPHPPTRKPPHTPPPTPPTPTPHTTTPPTAHPPHPTPTTLHKRPPAHPTRTHTPLPQPQPYPQSPQPATPPTPTTTPPTQHPGPHPTTPTPAATQTVKPTARPPLAPTYSPAPPPPTPAPVEASATPPTHPQRQPPTAPTPTPTRNSTHFPNPPQPTPTPNIHRPNPIPTTQPHPHQHTPPPHQPSNGPPSLPHATQRREPDPGELAEQGYHWNSHH</sequence>
<feature type="compositionally biased region" description="Low complexity" evidence="5">
    <location>
        <begin position="738"/>
        <end position="751"/>
    </location>
</feature>
<feature type="compositionally biased region" description="Polar residues" evidence="5">
    <location>
        <begin position="105"/>
        <end position="115"/>
    </location>
</feature>
<feature type="compositionally biased region" description="Pro residues" evidence="5">
    <location>
        <begin position="1869"/>
        <end position="1879"/>
    </location>
</feature>
<feature type="compositionally biased region" description="Polar residues" evidence="5">
    <location>
        <begin position="1310"/>
        <end position="1328"/>
    </location>
</feature>
<keyword evidence="3" id="KW-0862">Zinc</keyword>
<dbReference type="CDD" id="cd19675">
    <property type="entry name" value="UBR-box_UBR5"/>
    <property type="match status" value="1"/>
</dbReference>
<dbReference type="GO" id="GO:0008270">
    <property type="term" value="F:zinc ion binding"/>
    <property type="evidence" value="ECO:0007669"/>
    <property type="project" value="UniProtKB-KW"/>
</dbReference>
<dbReference type="EMBL" id="QCYY01003263">
    <property type="protein sequence ID" value="ROT64338.1"/>
    <property type="molecule type" value="Genomic_DNA"/>
</dbReference>
<dbReference type="InterPro" id="IPR047503">
    <property type="entry name" value="UBR-box_UBR5"/>
</dbReference>
<dbReference type="InterPro" id="IPR003126">
    <property type="entry name" value="Znf_UBR"/>
</dbReference>
<dbReference type="OrthoDB" id="298098at2759"/>
<feature type="region of interest" description="Disordered" evidence="5">
    <location>
        <begin position="715"/>
        <end position="758"/>
    </location>
</feature>
<evidence type="ECO:0000259" key="6">
    <source>
        <dbReference type="PROSITE" id="PS51157"/>
    </source>
</evidence>
<feature type="compositionally biased region" description="Basic residues" evidence="5">
    <location>
        <begin position="1886"/>
        <end position="1896"/>
    </location>
</feature>
<feature type="compositionally biased region" description="Pro residues" evidence="5">
    <location>
        <begin position="2014"/>
        <end position="2028"/>
    </location>
</feature>
<feature type="domain" description="UBR-type" evidence="6">
    <location>
        <begin position="857"/>
        <end position="925"/>
    </location>
</feature>
<feature type="compositionally biased region" description="Pro residues" evidence="5">
    <location>
        <begin position="1987"/>
        <end position="2005"/>
    </location>
</feature>
<evidence type="ECO:0000256" key="1">
    <source>
        <dbReference type="ARBA" id="ARBA00022723"/>
    </source>
</evidence>
<feature type="compositionally biased region" description="Pro residues" evidence="5">
    <location>
        <begin position="1774"/>
        <end position="1790"/>
    </location>
</feature>
<reference evidence="7 8" key="2">
    <citation type="submission" date="2019-01" db="EMBL/GenBank/DDBJ databases">
        <title>The decoding of complex shrimp genome reveals the adaptation for benthos swimmer, frequently molting mechanism and breeding impact on genome.</title>
        <authorList>
            <person name="Sun Y."/>
            <person name="Gao Y."/>
            <person name="Yu Y."/>
        </authorList>
    </citation>
    <scope>NUCLEOTIDE SEQUENCE [LARGE SCALE GENOMIC DNA]</scope>
    <source>
        <tissue evidence="7">Muscle</tissue>
    </source>
</reference>
<evidence type="ECO:0000313" key="7">
    <source>
        <dbReference type="EMBL" id="ROT64338.1"/>
    </source>
</evidence>
<feature type="region of interest" description="Disordered" evidence="5">
    <location>
        <begin position="1662"/>
        <end position="1681"/>
    </location>
</feature>
<feature type="region of interest" description="Disordered" evidence="5">
    <location>
        <begin position="1690"/>
        <end position="2103"/>
    </location>
</feature>
<reference evidence="7 8" key="1">
    <citation type="submission" date="2018-04" db="EMBL/GenBank/DDBJ databases">
        <authorList>
            <person name="Zhang X."/>
            <person name="Yuan J."/>
            <person name="Li F."/>
            <person name="Xiang J."/>
        </authorList>
    </citation>
    <scope>NUCLEOTIDE SEQUENCE [LARGE SCALE GENOMIC DNA]</scope>
    <source>
        <tissue evidence="7">Muscle</tissue>
    </source>
</reference>
<feature type="compositionally biased region" description="Low complexity" evidence="5">
    <location>
        <begin position="1813"/>
        <end position="1842"/>
    </location>
</feature>
<proteinExistence type="predicted"/>
<feature type="region of interest" description="Disordered" evidence="5">
    <location>
        <begin position="301"/>
        <end position="359"/>
    </location>
</feature>
<feature type="region of interest" description="Disordered" evidence="5">
    <location>
        <begin position="1226"/>
        <end position="1346"/>
    </location>
</feature>
<dbReference type="GO" id="GO:0005634">
    <property type="term" value="C:nucleus"/>
    <property type="evidence" value="ECO:0007669"/>
    <property type="project" value="TreeGrafter"/>
</dbReference>
<dbReference type="PRINTS" id="PR01217">
    <property type="entry name" value="PRICHEXTENSN"/>
</dbReference>
<feature type="compositionally biased region" description="Low complexity" evidence="5">
    <location>
        <begin position="301"/>
        <end position="351"/>
    </location>
</feature>
<feature type="region of interest" description="Disordered" evidence="5">
    <location>
        <begin position="1383"/>
        <end position="1402"/>
    </location>
</feature>
<keyword evidence="2" id="KW-0863">Zinc-finger</keyword>
<evidence type="ECO:0000256" key="4">
    <source>
        <dbReference type="PROSITE-ProRule" id="PRU00508"/>
    </source>
</evidence>
<name>A0A3R7M110_PENVA</name>
<evidence type="ECO:0000256" key="2">
    <source>
        <dbReference type="ARBA" id="ARBA00022771"/>
    </source>
</evidence>
<feature type="compositionally biased region" description="Pro residues" evidence="5">
    <location>
        <begin position="1798"/>
        <end position="1812"/>
    </location>
</feature>
<feature type="region of interest" description="Disordered" evidence="5">
    <location>
        <begin position="1535"/>
        <end position="1571"/>
    </location>
</feature>
<keyword evidence="8" id="KW-1185">Reference proteome</keyword>
<feature type="compositionally biased region" description="Basic and acidic residues" evidence="5">
    <location>
        <begin position="116"/>
        <end position="126"/>
    </location>
</feature>
<dbReference type="PANTHER" id="PTHR46276:SF1">
    <property type="entry name" value="E3 UBIQUITIN-PROTEIN LIGASE UBR5"/>
    <property type="match status" value="1"/>
</dbReference>
<dbReference type="PANTHER" id="PTHR46276">
    <property type="entry name" value="E3 UBIQUITIN-PROTEIN LIGASE UBR5"/>
    <property type="match status" value="1"/>
</dbReference>
<feature type="compositionally biased region" description="Pro residues" evidence="5">
    <location>
        <begin position="1941"/>
        <end position="1975"/>
    </location>
</feature>
<organism evidence="7 8">
    <name type="scientific">Penaeus vannamei</name>
    <name type="common">Whiteleg shrimp</name>
    <name type="synonym">Litopenaeus vannamei</name>
    <dbReference type="NCBI Taxonomy" id="6689"/>
    <lineage>
        <taxon>Eukaryota</taxon>
        <taxon>Metazoa</taxon>
        <taxon>Ecdysozoa</taxon>
        <taxon>Arthropoda</taxon>
        <taxon>Crustacea</taxon>
        <taxon>Multicrustacea</taxon>
        <taxon>Malacostraca</taxon>
        <taxon>Eumalacostraca</taxon>
        <taxon>Eucarida</taxon>
        <taxon>Decapoda</taxon>
        <taxon>Dendrobranchiata</taxon>
        <taxon>Penaeoidea</taxon>
        <taxon>Penaeidae</taxon>
        <taxon>Penaeus</taxon>
    </lineage>
</organism>
<accession>A0A3R7M110</accession>
<protein>
    <recommendedName>
        <fullName evidence="6">UBR-type domain-containing protein</fullName>
    </recommendedName>
</protein>
<feature type="compositionally biased region" description="Basic and acidic residues" evidence="5">
    <location>
        <begin position="1250"/>
        <end position="1280"/>
    </location>
</feature>
<feature type="compositionally biased region" description="Low complexity" evidence="5">
    <location>
        <begin position="718"/>
        <end position="730"/>
    </location>
</feature>
<feature type="zinc finger region" description="UBR-type" evidence="4">
    <location>
        <begin position="857"/>
        <end position="925"/>
    </location>
</feature>
<feature type="compositionally biased region" description="Acidic residues" evidence="5">
    <location>
        <begin position="1535"/>
        <end position="1545"/>
    </location>
</feature>
<dbReference type="GO" id="GO:0005737">
    <property type="term" value="C:cytoplasm"/>
    <property type="evidence" value="ECO:0007669"/>
    <property type="project" value="TreeGrafter"/>
</dbReference>